<dbReference type="GO" id="GO:0051018">
    <property type="term" value="F:protein kinase A binding"/>
    <property type="evidence" value="ECO:0007669"/>
    <property type="project" value="InterPro"/>
</dbReference>
<dbReference type="CDD" id="cd12804">
    <property type="entry name" value="AKAP10_AKB"/>
    <property type="match status" value="1"/>
</dbReference>
<dbReference type="GO" id="GO:0005739">
    <property type="term" value="C:mitochondrion"/>
    <property type="evidence" value="ECO:0007669"/>
    <property type="project" value="TreeGrafter"/>
</dbReference>
<keyword evidence="4" id="KW-1185">Reference proteome</keyword>
<feature type="compositionally biased region" description="Low complexity" evidence="1">
    <location>
        <begin position="31"/>
        <end position="43"/>
    </location>
</feature>
<feature type="region of interest" description="Disordered" evidence="1">
    <location>
        <begin position="663"/>
        <end position="694"/>
    </location>
</feature>
<comment type="caution">
    <text evidence="3">The sequence shown here is derived from an EMBL/GenBank/DDBJ whole genome shotgun (WGS) entry which is preliminary data.</text>
</comment>
<dbReference type="FunFam" id="1.10.167.10:FF:000005">
    <property type="entry name" value="Putative A-kinase anchor protein 10 mitochondrial"/>
    <property type="match status" value="1"/>
</dbReference>
<dbReference type="CDD" id="cd08721">
    <property type="entry name" value="RGS_AKAP2_2"/>
    <property type="match status" value="1"/>
</dbReference>
<dbReference type="Gene3D" id="1.10.167.10">
    <property type="entry name" value="Regulator of G-protein Signalling 4, domain 2"/>
    <property type="match status" value="2"/>
</dbReference>
<feature type="domain" description="RGS" evidence="2">
    <location>
        <begin position="91"/>
        <end position="128"/>
    </location>
</feature>
<evidence type="ECO:0000313" key="4">
    <source>
        <dbReference type="Proteomes" id="UP001445076"/>
    </source>
</evidence>
<dbReference type="GO" id="GO:0008104">
    <property type="term" value="P:intracellular protein localization"/>
    <property type="evidence" value="ECO:0007669"/>
    <property type="project" value="TreeGrafter"/>
</dbReference>
<gene>
    <name evidence="3" type="ORF">OTU49_010447</name>
</gene>
<feature type="domain" description="RGS" evidence="2">
    <location>
        <begin position="275"/>
        <end position="372"/>
    </location>
</feature>
<dbReference type="Proteomes" id="UP001445076">
    <property type="component" value="Unassembled WGS sequence"/>
</dbReference>
<evidence type="ECO:0000256" key="1">
    <source>
        <dbReference type="SAM" id="MobiDB-lite"/>
    </source>
</evidence>
<dbReference type="InterPro" id="IPR037719">
    <property type="entry name" value="AKAP10_AKB_dom"/>
</dbReference>
<evidence type="ECO:0000259" key="2">
    <source>
        <dbReference type="PROSITE" id="PS50132"/>
    </source>
</evidence>
<dbReference type="GO" id="GO:0005886">
    <property type="term" value="C:plasma membrane"/>
    <property type="evidence" value="ECO:0007669"/>
    <property type="project" value="TreeGrafter"/>
</dbReference>
<dbReference type="InterPro" id="IPR036305">
    <property type="entry name" value="RGS_sf"/>
</dbReference>
<feature type="compositionally biased region" description="Low complexity" evidence="1">
    <location>
        <begin position="663"/>
        <end position="684"/>
    </location>
</feature>
<dbReference type="EMBL" id="JARKIK010000081">
    <property type="protein sequence ID" value="KAK8725736.1"/>
    <property type="molecule type" value="Genomic_DNA"/>
</dbReference>
<feature type="region of interest" description="Disordered" evidence="1">
    <location>
        <begin position="273"/>
        <end position="292"/>
    </location>
</feature>
<feature type="region of interest" description="Disordered" evidence="1">
    <location>
        <begin position="1"/>
        <end position="43"/>
    </location>
</feature>
<dbReference type="InterPro" id="IPR016137">
    <property type="entry name" value="RGS"/>
</dbReference>
<proteinExistence type="predicted"/>
<evidence type="ECO:0000313" key="3">
    <source>
        <dbReference type="EMBL" id="KAK8725736.1"/>
    </source>
</evidence>
<reference evidence="3 4" key="1">
    <citation type="journal article" date="2024" name="BMC Genomics">
        <title>Genome assembly of redclaw crayfish (Cherax quadricarinatus) provides insights into its immune adaptation and hypoxia tolerance.</title>
        <authorList>
            <person name="Liu Z."/>
            <person name="Zheng J."/>
            <person name="Li H."/>
            <person name="Fang K."/>
            <person name="Wang S."/>
            <person name="He J."/>
            <person name="Zhou D."/>
            <person name="Weng S."/>
            <person name="Chi M."/>
            <person name="Gu Z."/>
            <person name="He J."/>
            <person name="Li F."/>
            <person name="Wang M."/>
        </authorList>
    </citation>
    <scope>NUCLEOTIDE SEQUENCE [LARGE SCALE GENOMIC DNA]</scope>
    <source>
        <strain evidence="3">ZL_2023a</strain>
    </source>
</reference>
<dbReference type="AlphaFoldDB" id="A0AAW0WFE9"/>
<dbReference type="PANTHER" id="PTHR13155:SF1">
    <property type="entry name" value="A-KINASE ANCHOR PROTEIN 10, MITOCHONDRIAL"/>
    <property type="match status" value="1"/>
</dbReference>
<organism evidence="3 4">
    <name type="scientific">Cherax quadricarinatus</name>
    <name type="common">Australian red claw crayfish</name>
    <dbReference type="NCBI Taxonomy" id="27406"/>
    <lineage>
        <taxon>Eukaryota</taxon>
        <taxon>Metazoa</taxon>
        <taxon>Ecdysozoa</taxon>
        <taxon>Arthropoda</taxon>
        <taxon>Crustacea</taxon>
        <taxon>Multicrustacea</taxon>
        <taxon>Malacostraca</taxon>
        <taxon>Eumalacostraca</taxon>
        <taxon>Eucarida</taxon>
        <taxon>Decapoda</taxon>
        <taxon>Pleocyemata</taxon>
        <taxon>Astacidea</taxon>
        <taxon>Parastacoidea</taxon>
        <taxon>Parastacidae</taxon>
        <taxon>Cherax</taxon>
    </lineage>
</organism>
<dbReference type="Pfam" id="PF00615">
    <property type="entry name" value="RGS"/>
    <property type="match status" value="2"/>
</dbReference>
<dbReference type="SMART" id="SM00315">
    <property type="entry name" value="RGS"/>
    <property type="match status" value="2"/>
</dbReference>
<protein>
    <recommendedName>
        <fullName evidence="2">RGS domain-containing protein</fullName>
    </recommendedName>
</protein>
<dbReference type="PANTHER" id="PTHR13155">
    <property type="entry name" value="A-KINASE ANCHOR PROTEINS"/>
    <property type="match status" value="1"/>
</dbReference>
<name>A0AAW0WFE9_CHEQU</name>
<dbReference type="InterPro" id="IPR052246">
    <property type="entry name" value="Cell_Polariz_PKAAnc"/>
</dbReference>
<dbReference type="SUPFAM" id="SSF48097">
    <property type="entry name" value="Regulator of G-protein signaling, RGS"/>
    <property type="match status" value="2"/>
</dbReference>
<dbReference type="InterPro" id="IPR044926">
    <property type="entry name" value="RGS_subdomain_2"/>
</dbReference>
<dbReference type="PROSITE" id="PS50132">
    <property type="entry name" value="RGS"/>
    <property type="match status" value="3"/>
</dbReference>
<accession>A0AAW0WFE9</accession>
<feature type="domain" description="RGS" evidence="2">
    <location>
        <begin position="384"/>
        <end position="510"/>
    </location>
</feature>
<sequence length="694" mass="77367">MASLWRKLRGGGSGGGSPNHVSYARRGLPPQAGQQGAQYASQDAGAPVMNSTQIIRTAPYTITQADEQCFMCDVAQERVDPLVVESQFVKTIDDILNSPSTLPYFMQFLQGWGADKYARFWLDTNNFRAAAITRISSQDFQNTCDKPTSMVGNVADKFNEKNCNKTPDRDEGIYCESNSQVYNTQSPGKVSLGCLKDNRHCQNKNLILPDLVSGIKNASDVTPLNTPDGSSSNVLTCQARTSHQEPVSVRKKEKAYIQKKNIETECSKSVLQDSSVEERSNSRPSASVSHQAHKLRQSIADDAMRIFNKYLAKEAECSVGVSDAIVYNIFKAISVVQEDIDADCFVPAQKIVITALQQEFLPKFLASDYYLKHQIDVLTSGSVRLADILYSDSAFPYFMEYVEQEGGRNMLQLWVAVSNFRQQLVEQGDTYDPKQAQADAMILYDKYFSLQAMCPLGFSDSVRFIVEGNICHETGPLPSCFDIPLRVVLHILERDFLPGYLSSNLHIKYLSELINTVKTSVELLGRKKRSGSESTCSSEQSSSYGGAGISTHNTLLAMDTSAPHRFRNLDDPTLAMRIDETQITDPDSLWRRKNFSKMSCGYINELGRFESDLQPDPDRKTESKFSKTLKKFVNMDEDKVKEDMAYKVAEMIIKDVTSVTLRSQHSSRSSVESSVPPLSPSSISQDNFSDVFPS</sequence>